<sequence length="480" mass="54789">MTEHVWNLVKSSFEDGLFTNACSQMDVLRLQHISTTLKNANMQDEVNQLIIQLTSANIKQYVLTKCSKVWSIHSLDQLLNWITKELYSKVSTVILNTDSGLESRLVESAKAELTKLRTAESFDIVIDYPDSKVALEEFRECLETVDQKTELVETFIRLCEKRLLHSGTNTIDIISTYISTIRSFLIIDHRGVLLDKVCRPIRQYLKNRDDTIQRIVFALLNTTEENQLIEVAAELRSTKNPRSFHDAERDLNWVPDPVDALPDFRKGVVEDIVESLISIFESKEGFMQEFAQVFSEELLGITNFDVRGVYQKLKLLKNRFGTTEFSSLDVMIKDIYLSKKIDKKIGKSKTHASVVSHMYWPELPENKFKLPEEITTGLTKFESDFEDLKQGRKLTLLPSLGQVDLDIELNNGVVHNFKVSPDKAAIIYHFQKQPPGAEVKLAMLCMGLQMPLTLVKSGLKFWVSNGVLVESGLNSYKVNE</sequence>
<comment type="caution">
    <text evidence="1">The sequence shown here is derived from an EMBL/GenBank/DDBJ whole genome shotgun (WGS) entry which is preliminary data.</text>
</comment>
<name>A0ACB5TBE2_AMBMO</name>
<dbReference type="EMBL" id="BSXS01005727">
    <property type="protein sequence ID" value="GME84742.1"/>
    <property type="molecule type" value="Genomic_DNA"/>
</dbReference>
<keyword evidence="2" id="KW-1185">Reference proteome</keyword>
<evidence type="ECO:0000313" key="2">
    <source>
        <dbReference type="Proteomes" id="UP001165064"/>
    </source>
</evidence>
<gene>
    <name evidence="1" type="ORF">Amon02_000706300</name>
</gene>
<organism evidence="1 2">
    <name type="scientific">Ambrosiozyma monospora</name>
    <name type="common">Yeast</name>
    <name type="synonym">Endomycopsis monosporus</name>
    <dbReference type="NCBI Taxonomy" id="43982"/>
    <lineage>
        <taxon>Eukaryota</taxon>
        <taxon>Fungi</taxon>
        <taxon>Dikarya</taxon>
        <taxon>Ascomycota</taxon>
        <taxon>Saccharomycotina</taxon>
        <taxon>Pichiomycetes</taxon>
        <taxon>Pichiales</taxon>
        <taxon>Pichiaceae</taxon>
        <taxon>Ambrosiozyma</taxon>
    </lineage>
</organism>
<accession>A0ACB5TBE2</accession>
<dbReference type="Proteomes" id="UP001165064">
    <property type="component" value="Unassembled WGS sequence"/>
</dbReference>
<protein>
    <submittedName>
        <fullName evidence="1">Unnamed protein product</fullName>
    </submittedName>
</protein>
<proteinExistence type="predicted"/>
<evidence type="ECO:0000313" key="1">
    <source>
        <dbReference type="EMBL" id="GME84742.1"/>
    </source>
</evidence>
<reference evidence="1" key="1">
    <citation type="submission" date="2023-04" db="EMBL/GenBank/DDBJ databases">
        <title>Ambrosiozyma monospora NBRC 10751.</title>
        <authorList>
            <person name="Ichikawa N."/>
            <person name="Sato H."/>
            <person name="Tonouchi N."/>
        </authorList>
    </citation>
    <scope>NUCLEOTIDE SEQUENCE</scope>
    <source>
        <strain evidence="1">NBRC 10751</strain>
    </source>
</reference>